<dbReference type="EMBL" id="BTSY01000005">
    <property type="protein sequence ID" value="GMT27348.1"/>
    <property type="molecule type" value="Genomic_DNA"/>
</dbReference>
<keyword evidence="1" id="KW-1133">Transmembrane helix</keyword>
<keyword evidence="1" id="KW-0812">Transmembrane</keyword>
<feature type="non-terminal residue" evidence="2">
    <location>
        <position position="1"/>
    </location>
</feature>
<evidence type="ECO:0000313" key="3">
    <source>
        <dbReference type="Proteomes" id="UP001432322"/>
    </source>
</evidence>
<proteinExistence type="predicted"/>
<dbReference type="Proteomes" id="UP001432322">
    <property type="component" value="Unassembled WGS sequence"/>
</dbReference>
<evidence type="ECO:0000313" key="2">
    <source>
        <dbReference type="EMBL" id="GMT27348.1"/>
    </source>
</evidence>
<sequence>GDNVTSEVTEGSCSFKYNCSSYSNLKLDCSTDECVKANSWYDAQKINCSEGYYLRYGEHFGRSIICNATDGLYYSPDRVVPRDAKVFCLVKPNPQADLIGYVMLGVFFTIAIAFAIWVFFFLPGMLDKIDREYADTDEE</sequence>
<feature type="non-terminal residue" evidence="2">
    <location>
        <position position="139"/>
    </location>
</feature>
<name>A0AAV5W735_9BILA</name>
<reference evidence="2" key="1">
    <citation type="submission" date="2023-10" db="EMBL/GenBank/DDBJ databases">
        <title>Genome assembly of Pristionchus species.</title>
        <authorList>
            <person name="Yoshida K."/>
            <person name="Sommer R.J."/>
        </authorList>
    </citation>
    <scope>NUCLEOTIDE SEQUENCE</scope>
    <source>
        <strain evidence="2">RS5133</strain>
    </source>
</reference>
<organism evidence="2 3">
    <name type="scientific">Pristionchus fissidentatus</name>
    <dbReference type="NCBI Taxonomy" id="1538716"/>
    <lineage>
        <taxon>Eukaryota</taxon>
        <taxon>Metazoa</taxon>
        <taxon>Ecdysozoa</taxon>
        <taxon>Nematoda</taxon>
        <taxon>Chromadorea</taxon>
        <taxon>Rhabditida</taxon>
        <taxon>Rhabditina</taxon>
        <taxon>Diplogasteromorpha</taxon>
        <taxon>Diplogasteroidea</taxon>
        <taxon>Neodiplogasteridae</taxon>
        <taxon>Pristionchus</taxon>
    </lineage>
</organism>
<feature type="transmembrane region" description="Helical" evidence="1">
    <location>
        <begin position="98"/>
        <end position="122"/>
    </location>
</feature>
<comment type="caution">
    <text evidence="2">The sequence shown here is derived from an EMBL/GenBank/DDBJ whole genome shotgun (WGS) entry which is preliminary data.</text>
</comment>
<protein>
    <submittedName>
        <fullName evidence="2">Uncharacterized protein</fullName>
    </submittedName>
</protein>
<gene>
    <name evidence="2" type="ORF">PFISCL1PPCAC_18645</name>
</gene>
<accession>A0AAV5W735</accession>
<keyword evidence="1" id="KW-0472">Membrane</keyword>
<evidence type="ECO:0000256" key="1">
    <source>
        <dbReference type="SAM" id="Phobius"/>
    </source>
</evidence>
<dbReference type="AlphaFoldDB" id="A0AAV5W735"/>
<keyword evidence="3" id="KW-1185">Reference proteome</keyword>